<reference evidence="2" key="1">
    <citation type="submission" date="2023-09" db="EMBL/GenBank/DDBJ databases">
        <authorList>
            <person name="Li S."/>
            <person name="Li X."/>
            <person name="Zhang C."/>
            <person name="Zhao Z."/>
        </authorList>
    </citation>
    <scope>NUCLEOTIDE SEQUENCE [LARGE SCALE GENOMIC DNA]</scope>
    <source>
        <strain evidence="2">SQ149</strain>
    </source>
</reference>
<sequence length="49" mass="5702">MNNDEQNCSNHLSSTDVVSTFKQDENTYFQFDALRTDDELSECYVLGYN</sequence>
<accession>A0ABY9TU58</accession>
<name>A0ABY9TU58_9GAMM</name>
<dbReference type="RefSeq" id="WP_348391204.1">
    <property type="nucleotide sequence ID" value="NZ_CP134145.1"/>
</dbReference>
<organism evidence="1 2">
    <name type="scientific">Thalassotalea psychrophila</name>
    <dbReference type="NCBI Taxonomy" id="3065647"/>
    <lineage>
        <taxon>Bacteria</taxon>
        <taxon>Pseudomonadati</taxon>
        <taxon>Pseudomonadota</taxon>
        <taxon>Gammaproteobacteria</taxon>
        <taxon>Alteromonadales</taxon>
        <taxon>Colwelliaceae</taxon>
        <taxon>Thalassotalea</taxon>
    </lineage>
</organism>
<keyword evidence="2" id="KW-1185">Reference proteome</keyword>
<gene>
    <name evidence="1" type="ORF">RGQ13_18485</name>
</gene>
<dbReference type="EMBL" id="CP134145">
    <property type="protein sequence ID" value="WNC72084.1"/>
    <property type="molecule type" value="Genomic_DNA"/>
</dbReference>
<protein>
    <submittedName>
        <fullName evidence="1">Uncharacterized protein</fullName>
    </submittedName>
</protein>
<evidence type="ECO:0000313" key="2">
    <source>
        <dbReference type="Proteomes" id="UP001258994"/>
    </source>
</evidence>
<proteinExistence type="predicted"/>
<dbReference type="Proteomes" id="UP001258994">
    <property type="component" value="Chromosome"/>
</dbReference>
<evidence type="ECO:0000313" key="1">
    <source>
        <dbReference type="EMBL" id="WNC72084.1"/>
    </source>
</evidence>